<organism evidence="1 2">
    <name type="scientific">Malassezia sympodialis (strain ATCC 42132)</name>
    <name type="common">Atopic eczema-associated yeast</name>
    <dbReference type="NCBI Taxonomy" id="1230383"/>
    <lineage>
        <taxon>Eukaryota</taxon>
        <taxon>Fungi</taxon>
        <taxon>Dikarya</taxon>
        <taxon>Basidiomycota</taxon>
        <taxon>Ustilaginomycotina</taxon>
        <taxon>Malasseziomycetes</taxon>
        <taxon>Malasseziales</taxon>
        <taxon>Malasseziaceae</taxon>
        <taxon>Malassezia</taxon>
    </lineage>
</organism>
<keyword evidence="2" id="KW-1185">Reference proteome</keyword>
<dbReference type="PANTHER" id="PTHR17985">
    <property type="entry name" value="SER/THR-RICH PROTEIN T10 IN DGCR REGION"/>
    <property type="match status" value="1"/>
</dbReference>
<dbReference type="OMA" id="FAWRPGH"/>
<evidence type="ECO:0000313" key="2">
    <source>
        <dbReference type="Proteomes" id="UP000186303"/>
    </source>
</evidence>
<reference evidence="2" key="1">
    <citation type="journal article" date="2017" name="Nucleic Acids Res.">
        <title>Proteogenomics produces comprehensive and highly accurate protein-coding gene annotation in a complete genome assembly of Malassezia sympodialis.</title>
        <authorList>
            <person name="Zhu Y."/>
            <person name="Engstroem P.G."/>
            <person name="Tellgren-Roth C."/>
            <person name="Baudo C.D."/>
            <person name="Kennell J.C."/>
            <person name="Sun S."/>
            <person name="Billmyre R.B."/>
            <person name="Schroeder M.S."/>
            <person name="Andersson A."/>
            <person name="Holm T."/>
            <person name="Sigurgeirsson B."/>
            <person name="Wu G."/>
            <person name="Sankaranarayanan S.R."/>
            <person name="Siddharthan R."/>
            <person name="Sanyal K."/>
            <person name="Lundeberg J."/>
            <person name="Nystedt B."/>
            <person name="Boekhout T."/>
            <person name="Dawson T.L. Jr."/>
            <person name="Heitman J."/>
            <person name="Scheynius A."/>
            <person name="Lehtioe J."/>
        </authorList>
    </citation>
    <scope>NUCLEOTIDE SEQUENCE [LARGE SCALE GENOMIC DNA]</scope>
    <source>
        <strain evidence="2">ATCC 42132</strain>
    </source>
</reference>
<dbReference type="STRING" id="1230383.A0A1M8ACH3"/>
<dbReference type="GO" id="GO:0007030">
    <property type="term" value="P:Golgi organization"/>
    <property type="evidence" value="ECO:0007669"/>
    <property type="project" value="TreeGrafter"/>
</dbReference>
<name>A0A1M8ACH3_MALS4</name>
<protein>
    <recommendedName>
        <fullName evidence="3">NRDE family protein</fullName>
    </recommendedName>
</protein>
<dbReference type="InterPro" id="IPR008551">
    <property type="entry name" value="TANGO2"/>
</dbReference>
<dbReference type="Proteomes" id="UP000186303">
    <property type="component" value="Chromosome 8"/>
</dbReference>
<sequence>MCVVYWTTDDPEYSLILASNRDEFLARPASPAQWRTVHGRSGNDLTMLGGLDSLAGGTWLGVTRTGAFAVLTNVTEHPRPEMDEQGRPLCSRGELVMAWMEAHQGPRPRDGADVLQDLFRVRQRYAGFNLLAGCVQGTEVRMGYVTNRVEATEPDILAVSGSGEVYGLSNSTLHTPWPKIAYGKSALQHVLSEPRTTPDELIERLFGVMSESQRTIHVMDDMQHTVHVSPCRLPSNVEGTRLATADELPAGHRSWYGTRTSTVLLISRTAPARALFVERDTYALPHDGQRAPVRLGSCKEHERRYEWVVTTGQCDKHGESPRGRPEKCCG</sequence>
<dbReference type="GO" id="GO:0009306">
    <property type="term" value="P:protein secretion"/>
    <property type="evidence" value="ECO:0007669"/>
    <property type="project" value="TreeGrafter"/>
</dbReference>
<evidence type="ECO:0008006" key="3">
    <source>
        <dbReference type="Google" id="ProtNLM"/>
    </source>
</evidence>
<accession>A0A1M8ACH3</accession>
<dbReference type="AlphaFoldDB" id="A0A1M8ACH3"/>
<dbReference type="VEuPathDB" id="FungiDB:MSYG_4268"/>
<dbReference type="EMBL" id="LT671828">
    <property type="protein sequence ID" value="SHO79914.1"/>
    <property type="molecule type" value="Genomic_DNA"/>
</dbReference>
<dbReference type="Pfam" id="PF05742">
    <property type="entry name" value="TANGO2"/>
    <property type="match status" value="1"/>
</dbReference>
<evidence type="ECO:0000313" key="1">
    <source>
        <dbReference type="EMBL" id="SHO79914.1"/>
    </source>
</evidence>
<dbReference type="OrthoDB" id="191601at2759"/>
<dbReference type="PANTHER" id="PTHR17985:SF8">
    <property type="entry name" value="TRANSPORT AND GOLGI ORGANIZATION PROTEIN 2 HOMOLOG"/>
    <property type="match status" value="1"/>
</dbReference>
<proteinExistence type="predicted"/>
<dbReference type="GO" id="GO:0005794">
    <property type="term" value="C:Golgi apparatus"/>
    <property type="evidence" value="ECO:0007669"/>
    <property type="project" value="TreeGrafter"/>
</dbReference>
<gene>
    <name evidence="1" type="ORF">MSYG_4268</name>
</gene>